<dbReference type="AlphaFoldDB" id="A0A8S4QQB2"/>
<keyword evidence="1" id="KW-1133">Transmembrane helix</keyword>
<comment type="caution">
    <text evidence="2">The sequence shown here is derived from an EMBL/GenBank/DDBJ whole genome shotgun (WGS) entry which is preliminary data.</text>
</comment>
<dbReference type="OrthoDB" id="6132759at2759"/>
<organism evidence="2 3">
    <name type="scientific">Pararge aegeria aegeria</name>
    <dbReference type="NCBI Taxonomy" id="348720"/>
    <lineage>
        <taxon>Eukaryota</taxon>
        <taxon>Metazoa</taxon>
        <taxon>Ecdysozoa</taxon>
        <taxon>Arthropoda</taxon>
        <taxon>Hexapoda</taxon>
        <taxon>Insecta</taxon>
        <taxon>Pterygota</taxon>
        <taxon>Neoptera</taxon>
        <taxon>Endopterygota</taxon>
        <taxon>Lepidoptera</taxon>
        <taxon>Glossata</taxon>
        <taxon>Ditrysia</taxon>
        <taxon>Papilionoidea</taxon>
        <taxon>Nymphalidae</taxon>
        <taxon>Satyrinae</taxon>
        <taxon>Satyrini</taxon>
        <taxon>Parargina</taxon>
        <taxon>Pararge</taxon>
    </lineage>
</organism>
<sequence>MLRGEIVVMPKPVSVAGCANNFTLATTPTPDVIVEFDRSGTFFLYRVSYLYYTLIGMLVCIMTGSI</sequence>
<dbReference type="Proteomes" id="UP000838756">
    <property type="component" value="Unassembled WGS sequence"/>
</dbReference>
<evidence type="ECO:0000313" key="2">
    <source>
        <dbReference type="EMBL" id="CAH2216809.1"/>
    </source>
</evidence>
<gene>
    <name evidence="2" type="primary">jg22570</name>
    <name evidence="2" type="ORF">PAEG_LOCUS4766</name>
</gene>
<feature type="non-terminal residue" evidence="2">
    <location>
        <position position="1"/>
    </location>
</feature>
<reference evidence="2" key="1">
    <citation type="submission" date="2022-03" db="EMBL/GenBank/DDBJ databases">
        <authorList>
            <person name="Lindestad O."/>
        </authorList>
    </citation>
    <scope>NUCLEOTIDE SEQUENCE</scope>
</reference>
<keyword evidence="3" id="KW-1185">Reference proteome</keyword>
<name>A0A8S4QQB2_9NEOP</name>
<protein>
    <submittedName>
        <fullName evidence="2">Jg22570 protein</fullName>
    </submittedName>
</protein>
<keyword evidence="1" id="KW-0812">Transmembrane</keyword>
<evidence type="ECO:0000256" key="1">
    <source>
        <dbReference type="SAM" id="Phobius"/>
    </source>
</evidence>
<evidence type="ECO:0000313" key="3">
    <source>
        <dbReference type="Proteomes" id="UP000838756"/>
    </source>
</evidence>
<keyword evidence="1" id="KW-0472">Membrane</keyword>
<proteinExistence type="predicted"/>
<dbReference type="EMBL" id="CAKXAJ010016968">
    <property type="protein sequence ID" value="CAH2216809.1"/>
    <property type="molecule type" value="Genomic_DNA"/>
</dbReference>
<accession>A0A8S4QQB2</accession>
<feature type="transmembrane region" description="Helical" evidence="1">
    <location>
        <begin position="43"/>
        <end position="64"/>
    </location>
</feature>